<dbReference type="AlphaFoldDB" id="A0A9P4NMS8"/>
<proteinExistence type="predicted"/>
<dbReference type="Gene3D" id="1.20.1280.140">
    <property type="match status" value="1"/>
</dbReference>
<protein>
    <recommendedName>
        <fullName evidence="5">Cell wall protein</fullName>
    </recommendedName>
</protein>
<keyword evidence="4" id="KW-1185">Reference proteome</keyword>
<reference evidence="3" key="1">
    <citation type="journal article" date="2020" name="Stud. Mycol.">
        <title>101 Dothideomycetes genomes: a test case for predicting lifestyles and emergence of pathogens.</title>
        <authorList>
            <person name="Haridas S."/>
            <person name="Albert R."/>
            <person name="Binder M."/>
            <person name="Bloem J."/>
            <person name="Labutti K."/>
            <person name="Salamov A."/>
            <person name="Andreopoulos B."/>
            <person name="Baker S."/>
            <person name="Barry K."/>
            <person name="Bills G."/>
            <person name="Bluhm B."/>
            <person name="Cannon C."/>
            <person name="Castanera R."/>
            <person name="Culley D."/>
            <person name="Daum C."/>
            <person name="Ezra D."/>
            <person name="Gonzalez J."/>
            <person name="Henrissat B."/>
            <person name="Kuo A."/>
            <person name="Liang C."/>
            <person name="Lipzen A."/>
            <person name="Lutzoni F."/>
            <person name="Magnuson J."/>
            <person name="Mondo S."/>
            <person name="Nolan M."/>
            <person name="Ohm R."/>
            <person name="Pangilinan J."/>
            <person name="Park H.-J."/>
            <person name="Ramirez L."/>
            <person name="Alfaro M."/>
            <person name="Sun H."/>
            <person name="Tritt A."/>
            <person name="Yoshinaga Y."/>
            <person name="Zwiers L.-H."/>
            <person name="Turgeon B."/>
            <person name="Goodwin S."/>
            <person name="Spatafora J."/>
            <person name="Crous P."/>
            <person name="Grigoriev I."/>
        </authorList>
    </citation>
    <scope>NUCLEOTIDE SEQUENCE</scope>
    <source>
        <strain evidence="3">CBS 130266</strain>
    </source>
</reference>
<sequence>MLFKSTLLFGLASVAVATQADSQIASDLQAMAASFDKIFIGIDSILLVVNKVADKAGVDEIVSGFAVIDKAIAEGAASIKKSAGMSIAELLNILGPVGVMQDKVAEVVKTLSSKKTALEGLGAKETIVTELQKTKTTADDLVNAIKGNLPLSAITGPFAGPIAATITDELVKGIREWGGEVAGPAPKAAAQPRPAKGSAPKATASPPAKGPAVAMPEKS</sequence>
<gene>
    <name evidence="3" type="ORF">EJ08DRAFT_651130</name>
</gene>
<evidence type="ECO:0008006" key="5">
    <source>
        <dbReference type="Google" id="ProtNLM"/>
    </source>
</evidence>
<feature type="region of interest" description="Disordered" evidence="1">
    <location>
        <begin position="181"/>
        <end position="219"/>
    </location>
</feature>
<dbReference type="Proteomes" id="UP000800235">
    <property type="component" value="Unassembled WGS sequence"/>
</dbReference>
<name>A0A9P4NMS8_9PEZI</name>
<evidence type="ECO:0000256" key="2">
    <source>
        <dbReference type="SAM" id="SignalP"/>
    </source>
</evidence>
<dbReference type="InterPro" id="IPR021054">
    <property type="entry name" value="Cell_wall_mannoprotein_1"/>
</dbReference>
<dbReference type="Pfam" id="PF12296">
    <property type="entry name" value="HsbA"/>
    <property type="match status" value="1"/>
</dbReference>
<feature type="chain" id="PRO_5040348289" description="Cell wall protein" evidence="2">
    <location>
        <begin position="18"/>
        <end position="219"/>
    </location>
</feature>
<evidence type="ECO:0000313" key="4">
    <source>
        <dbReference type="Proteomes" id="UP000800235"/>
    </source>
</evidence>
<comment type="caution">
    <text evidence="3">The sequence shown here is derived from an EMBL/GenBank/DDBJ whole genome shotgun (WGS) entry which is preliminary data.</text>
</comment>
<keyword evidence="2" id="KW-0732">Signal</keyword>
<evidence type="ECO:0000313" key="3">
    <source>
        <dbReference type="EMBL" id="KAF2428040.1"/>
    </source>
</evidence>
<dbReference type="EMBL" id="MU007056">
    <property type="protein sequence ID" value="KAF2428040.1"/>
    <property type="molecule type" value="Genomic_DNA"/>
</dbReference>
<feature type="compositionally biased region" description="Low complexity" evidence="1">
    <location>
        <begin position="182"/>
        <end position="212"/>
    </location>
</feature>
<organism evidence="3 4">
    <name type="scientific">Tothia fuscella</name>
    <dbReference type="NCBI Taxonomy" id="1048955"/>
    <lineage>
        <taxon>Eukaryota</taxon>
        <taxon>Fungi</taxon>
        <taxon>Dikarya</taxon>
        <taxon>Ascomycota</taxon>
        <taxon>Pezizomycotina</taxon>
        <taxon>Dothideomycetes</taxon>
        <taxon>Pleosporomycetidae</taxon>
        <taxon>Venturiales</taxon>
        <taxon>Cylindrosympodiaceae</taxon>
        <taxon>Tothia</taxon>
    </lineage>
</organism>
<dbReference type="OrthoDB" id="2422134at2759"/>
<accession>A0A9P4NMS8</accession>
<feature type="signal peptide" evidence="2">
    <location>
        <begin position="1"/>
        <end position="17"/>
    </location>
</feature>
<evidence type="ECO:0000256" key="1">
    <source>
        <dbReference type="SAM" id="MobiDB-lite"/>
    </source>
</evidence>